<protein>
    <submittedName>
        <fullName evidence="2">GNAT family N-acetyltransferase</fullName>
    </submittedName>
</protein>
<evidence type="ECO:0000313" key="3">
    <source>
        <dbReference type="Proteomes" id="UP001335737"/>
    </source>
</evidence>
<dbReference type="InterPro" id="IPR000182">
    <property type="entry name" value="GNAT_dom"/>
</dbReference>
<dbReference type="Pfam" id="PF13420">
    <property type="entry name" value="Acetyltransf_4"/>
    <property type="match status" value="1"/>
</dbReference>
<gene>
    <name evidence="2" type="ORF">QGM71_20185</name>
</gene>
<dbReference type="PANTHER" id="PTHR43415">
    <property type="entry name" value="SPERMIDINE N(1)-ACETYLTRANSFERASE"/>
    <property type="match status" value="1"/>
</dbReference>
<proteinExistence type="predicted"/>
<dbReference type="InterPro" id="IPR016181">
    <property type="entry name" value="Acyl_CoA_acyltransferase"/>
</dbReference>
<dbReference type="Gene3D" id="3.40.630.30">
    <property type="match status" value="1"/>
</dbReference>
<comment type="caution">
    <text evidence="2">The sequence shown here is derived from an EMBL/GenBank/DDBJ whole genome shotgun (WGS) entry which is preliminary data.</text>
</comment>
<reference evidence="2 3" key="1">
    <citation type="journal article" date="2024" name="Int. J. Syst. Evol. Microbiol.">
        <title>Virgibacillus tibetensis sp. nov., isolated from salt lake on the Tibetan Plateau of China.</title>
        <authorList>
            <person name="Phurbu D."/>
            <person name="Liu Z.-X."/>
            <person name="Wang R."/>
            <person name="Zheng Y.-Y."/>
            <person name="Liu H.-C."/>
            <person name="Zhou Y.-G."/>
            <person name="Yu Y.-J."/>
            <person name="Li A.-H."/>
        </authorList>
    </citation>
    <scope>NUCLEOTIDE SEQUENCE [LARGE SCALE GENOMIC DNA]</scope>
    <source>
        <strain evidence="2 3">C22-A2</strain>
    </source>
</reference>
<dbReference type="EMBL" id="JARZFX010000019">
    <property type="protein sequence ID" value="MEC5425789.1"/>
    <property type="molecule type" value="Genomic_DNA"/>
</dbReference>
<evidence type="ECO:0000259" key="1">
    <source>
        <dbReference type="PROSITE" id="PS51186"/>
    </source>
</evidence>
<keyword evidence="3" id="KW-1185">Reference proteome</keyword>
<feature type="domain" description="N-acetyltransferase" evidence="1">
    <location>
        <begin position="1"/>
        <end position="163"/>
    </location>
</feature>
<dbReference type="SUPFAM" id="SSF55729">
    <property type="entry name" value="Acyl-CoA N-acyltransferases (Nat)"/>
    <property type="match status" value="1"/>
</dbReference>
<dbReference type="RefSeq" id="WP_327609320.1">
    <property type="nucleotide sequence ID" value="NZ_JARZFX010000019.1"/>
</dbReference>
<name>A0ABU6KKF6_9BACI</name>
<dbReference type="PROSITE" id="PS51186">
    <property type="entry name" value="GNAT"/>
    <property type="match status" value="1"/>
</dbReference>
<dbReference type="PANTHER" id="PTHR43415:SF3">
    <property type="entry name" value="GNAT-FAMILY ACETYLTRANSFERASE"/>
    <property type="match status" value="1"/>
</dbReference>
<sequence length="166" mass="19068">MEIRQLNRTDAEDYLSIRLEALQSSPYAFASSYEEEKNQTAEKYKNRFTTPANTFTFGAFEESQLVGVVTLITEQLIKLNHRANIVAMYIKPEKRGIGLGKDLILKVLEKAYRLEGIEQIYLSVVTTNIPAKKLYASCGFEIIGKEKRALKIDNTYYDEEHMVLFL</sequence>
<dbReference type="Proteomes" id="UP001335737">
    <property type="component" value="Unassembled WGS sequence"/>
</dbReference>
<accession>A0ABU6KKF6</accession>
<organism evidence="2 3">
    <name type="scientific">Virgibacillus tibetensis</name>
    <dbReference type="NCBI Taxonomy" id="3042313"/>
    <lineage>
        <taxon>Bacteria</taxon>
        <taxon>Bacillati</taxon>
        <taxon>Bacillota</taxon>
        <taxon>Bacilli</taxon>
        <taxon>Bacillales</taxon>
        <taxon>Bacillaceae</taxon>
        <taxon>Virgibacillus</taxon>
    </lineage>
</organism>
<evidence type="ECO:0000313" key="2">
    <source>
        <dbReference type="EMBL" id="MEC5425789.1"/>
    </source>
</evidence>